<protein>
    <submittedName>
        <fullName evidence="1">Uncharacterized protein</fullName>
    </submittedName>
</protein>
<keyword evidence="2" id="KW-1185">Reference proteome</keyword>
<proteinExistence type="predicted"/>
<dbReference type="EMBL" id="JBJUIK010000001">
    <property type="protein sequence ID" value="KAL3537467.1"/>
    <property type="molecule type" value="Genomic_DNA"/>
</dbReference>
<name>A0ABD3B1Q0_9GENT</name>
<sequence>NDNTLIEKMNHQEQAFSQFINRLGDLPVGHVLMNDLHEIKPILAVLMEHMRTVDATLDSLRKDLSVTKKVVASFAGTEAKL</sequence>
<accession>A0ABD3B1Q0</accession>
<dbReference type="AlphaFoldDB" id="A0ABD3B1Q0"/>
<reference evidence="1 2" key="1">
    <citation type="submission" date="2024-11" db="EMBL/GenBank/DDBJ databases">
        <title>A near-complete genome assembly of Cinchona calisaya.</title>
        <authorList>
            <person name="Lian D.C."/>
            <person name="Zhao X.W."/>
            <person name="Wei L."/>
        </authorList>
    </citation>
    <scope>NUCLEOTIDE SEQUENCE [LARGE SCALE GENOMIC DNA]</scope>
    <source>
        <tissue evidence="1">Nenye</tissue>
    </source>
</reference>
<comment type="caution">
    <text evidence="1">The sequence shown here is derived from an EMBL/GenBank/DDBJ whole genome shotgun (WGS) entry which is preliminary data.</text>
</comment>
<gene>
    <name evidence="1" type="ORF">ACH5RR_000833</name>
</gene>
<evidence type="ECO:0000313" key="1">
    <source>
        <dbReference type="EMBL" id="KAL3537467.1"/>
    </source>
</evidence>
<dbReference type="Proteomes" id="UP001630127">
    <property type="component" value="Unassembled WGS sequence"/>
</dbReference>
<feature type="non-terminal residue" evidence="1">
    <location>
        <position position="1"/>
    </location>
</feature>
<evidence type="ECO:0000313" key="2">
    <source>
        <dbReference type="Proteomes" id="UP001630127"/>
    </source>
</evidence>
<organism evidence="1 2">
    <name type="scientific">Cinchona calisaya</name>
    <dbReference type="NCBI Taxonomy" id="153742"/>
    <lineage>
        <taxon>Eukaryota</taxon>
        <taxon>Viridiplantae</taxon>
        <taxon>Streptophyta</taxon>
        <taxon>Embryophyta</taxon>
        <taxon>Tracheophyta</taxon>
        <taxon>Spermatophyta</taxon>
        <taxon>Magnoliopsida</taxon>
        <taxon>eudicotyledons</taxon>
        <taxon>Gunneridae</taxon>
        <taxon>Pentapetalae</taxon>
        <taxon>asterids</taxon>
        <taxon>lamiids</taxon>
        <taxon>Gentianales</taxon>
        <taxon>Rubiaceae</taxon>
        <taxon>Cinchonoideae</taxon>
        <taxon>Cinchoneae</taxon>
        <taxon>Cinchona</taxon>
    </lineage>
</organism>